<organism evidence="1">
    <name type="scientific">Arundo donax</name>
    <name type="common">Giant reed</name>
    <name type="synonym">Donax arundinaceus</name>
    <dbReference type="NCBI Taxonomy" id="35708"/>
    <lineage>
        <taxon>Eukaryota</taxon>
        <taxon>Viridiplantae</taxon>
        <taxon>Streptophyta</taxon>
        <taxon>Embryophyta</taxon>
        <taxon>Tracheophyta</taxon>
        <taxon>Spermatophyta</taxon>
        <taxon>Magnoliopsida</taxon>
        <taxon>Liliopsida</taxon>
        <taxon>Poales</taxon>
        <taxon>Poaceae</taxon>
        <taxon>PACMAD clade</taxon>
        <taxon>Arundinoideae</taxon>
        <taxon>Arundineae</taxon>
        <taxon>Arundo</taxon>
    </lineage>
</organism>
<sequence length="16" mass="1804">MEIVLRGLPSSARLYV</sequence>
<dbReference type="EMBL" id="GBRH01269342">
    <property type="protein sequence ID" value="JAD28553.1"/>
    <property type="molecule type" value="Transcribed_RNA"/>
</dbReference>
<dbReference type="AlphaFoldDB" id="A0A0A8YRX4"/>
<accession>A0A0A8YRX4</accession>
<name>A0A0A8YRX4_ARUDO</name>
<protein>
    <submittedName>
        <fullName evidence="1">Uncharacterized protein</fullName>
    </submittedName>
</protein>
<reference evidence="1" key="2">
    <citation type="journal article" date="2015" name="Data Brief">
        <title>Shoot transcriptome of the giant reed, Arundo donax.</title>
        <authorList>
            <person name="Barrero R.A."/>
            <person name="Guerrero F.D."/>
            <person name="Moolhuijzen P."/>
            <person name="Goolsby J.A."/>
            <person name="Tidwell J."/>
            <person name="Bellgard S.E."/>
            <person name="Bellgard M.I."/>
        </authorList>
    </citation>
    <scope>NUCLEOTIDE SEQUENCE</scope>
    <source>
        <tissue evidence="1">Shoot tissue taken approximately 20 cm above the soil surface</tissue>
    </source>
</reference>
<proteinExistence type="predicted"/>
<reference evidence="1" key="1">
    <citation type="submission" date="2014-09" db="EMBL/GenBank/DDBJ databases">
        <authorList>
            <person name="Magalhaes I.L.F."/>
            <person name="Oliveira U."/>
            <person name="Santos F.R."/>
            <person name="Vidigal T.H.D.A."/>
            <person name="Brescovit A.D."/>
            <person name="Santos A.J."/>
        </authorList>
    </citation>
    <scope>NUCLEOTIDE SEQUENCE</scope>
    <source>
        <tissue evidence="1">Shoot tissue taken approximately 20 cm above the soil surface</tissue>
    </source>
</reference>
<evidence type="ECO:0000313" key="1">
    <source>
        <dbReference type="EMBL" id="JAD28553.1"/>
    </source>
</evidence>